<dbReference type="Pfam" id="PF15739">
    <property type="entry name" value="TSNAXIP1_N"/>
    <property type="match status" value="1"/>
</dbReference>
<keyword evidence="1 2" id="KW-0175">Coiled coil</keyword>
<proteinExistence type="predicted"/>
<feature type="coiled-coil region" evidence="2">
    <location>
        <begin position="260"/>
        <end position="287"/>
    </location>
</feature>
<accession>A0ABM4DK83</accession>
<evidence type="ECO:0000256" key="2">
    <source>
        <dbReference type="SAM" id="Coils"/>
    </source>
</evidence>
<name>A0ABM4DK83_HYDVU</name>
<evidence type="ECO:0000313" key="4">
    <source>
        <dbReference type="Proteomes" id="UP001652625"/>
    </source>
</evidence>
<dbReference type="InterPro" id="IPR032755">
    <property type="entry name" value="TSNAXIP1_N"/>
</dbReference>
<dbReference type="RefSeq" id="XP_065674937.1">
    <property type="nucleotide sequence ID" value="XM_065818865.1"/>
</dbReference>
<protein>
    <submittedName>
        <fullName evidence="5 6">Translin-associated factor X-interacting protein 1-like isoform X1</fullName>
    </submittedName>
</protein>
<sequence>MIPVSQNTVVKDNAGHIDMWPTCFSSLPFKEFTHKKNKPVLLQNLEMLLKNELDKLIGYKIESPSKIRLQVYKEVFDCLIKEFSTYKPLLSAIKQEYDAFLDFQESSLREYDALKRTVAIFNEECEQKIMKLKQEEKKDLIILQEENESLKKKILFLKQEIDSLNFQVKKCQEDIAIQYEKYREESDARKLLIQDLNDLIERKNSRSFSFDGVNADDEQVNDPVVLRIALSRVREDFNKNTQKLAEVLASYGDVVPRRDFEKLEVQYKELEVAFDLLKKDYASLLSENKVLIAVHEKDTDLHFQYDTLHEKATPRPSLDKYVLYLEGKLDDWSEQTKGKSTRDKVEMLFSSVTGQNLSDSEKIGYKMFQPKGDSDEIPRYLRSTQPVRNRFLCKRDLCIIIDDVWSQKCLEEGCSPLLKRSHMSQFLYDYLKKMFQLELMVTEWGYNIHESCLRFSYDKKVKFFFDVLKSEADEDIYYVQFMQLEKLFNSLVSFDPTKTDYIEKNDFCNCLQKFFPKCATEDIDALINCAEKDLKISKNDKLLYKSLFKKDEEGNYGLFINCVMKFLQRSSKLVIDKLMAHLESKTYISPMDLQEAMQSIDSNISDETAQHVISFVYCANIYNQQLQKLTKNELLTKLVNSSI</sequence>
<evidence type="ECO:0000256" key="1">
    <source>
        <dbReference type="ARBA" id="ARBA00023054"/>
    </source>
</evidence>
<feature type="domain" description="Translin-associated factor X-interacting protein 1 N-terminal" evidence="3">
    <location>
        <begin position="48"/>
        <end position="154"/>
    </location>
</feature>
<evidence type="ECO:0000313" key="6">
    <source>
        <dbReference type="RefSeq" id="XP_065674937.1"/>
    </source>
</evidence>
<organism evidence="4 5">
    <name type="scientific">Hydra vulgaris</name>
    <name type="common">Hydra</name>
    <name type="synonym">Hydra attenuata</name>
    <dbReference type="NCBI Taxonomy" id="6087"/>
    <lineage>
        <taxon>Eukaryota</taxon>
        <taxon>Metazoa</taxon>
        <taxon>Cnidaria</taxon>
        <taxon>Hydrozoa</taxon>
        <taxon>Hydroidolina</taxon>
        <taxon>Anthoathecata</taxon>
        <taxon>Aplanulata</taxon>
        <taxon>Hydridae</taxon>
        <taxon>Hydra</taxon>
    </lineage>
</organism>
<reference evidence="5 6" key="1">
    <citation type="submission" date="2025-05" db="UniProtKB">
        <authorList>
            <consortium name="RefSeq"/>
        </authorList>
    </citation>
    <scope>IDENTIFICATION</scope>
</reference>
<dbReference type="GeneID" id="136091380"/>
<keyword evidence="4" id="KW-1185">Reference proteome</keyword>
<dbReference type="SUPFAM" id="SSF47473">
    <property type="entry name" value="EF-hand"/>
    <property type="match status" value="1"/>
</dbReference>
<evidence type="ECO:0000259" key="3">
    <source>
        <dbReference type="Pfam" id="PF15739"/>
    </source>
</evidence>
<dbReference type="RefSeq" id="XP_065674936.1">
    <property type="nucleotide sequence ID" value="XM_065818864.1"/>
</dbReference>
<dbReference type="Proteomes" id="UP001652625">
    <property type="component" value="Chromosome 15"/>
</dbReference>
<dbReference type="InterPro" id="IPR011992">
    <property type="entry name" value="EF-hand-dom_pair"/>
</dbReference>
<dbReference type="PANTHER" id="PTHR16306">
    <property type="entry name" value="TRANSLIN-ASSOCIATED FACTOR X-INTERACTING PROTEIN 1"/>
    <property type="match status" value="1"/>
</dbReference>
<gene>
    <name evidence="5 6" type="primary">LOC136091380</name>
</gene>
<dbReference type="Gene3D" id="1.10.238.10">
    <property type="entry name" value="EF-hand"/>
    <property type="match status" value="1"/>
</dbReference>
<feature type="coiled-coil region" evidence="2">
    <location>
        <begin position="133"/>
        <end position="174"/>
    </location>
</feature>
<evidence type="ECO:0000313" key="5">
    <source>
        <dbReference type="RefSeq" id="XP_065674936.1"/>
    </source>
</evidence>
<dbReference type="PANTHER" id="PTHR16306:SF0">
    <property type="entry name" value="TRANSLIN-ASSOCIATED FACTOR X-INTERACTING PROTEIN 1"/>
    <property type="match status" value="1"/>
</dbReference>